<keyword evidence="3" id="KW-1185">Reference proteome</keyword>
<evidence type="ECO:0000313" key="3">
    <source>
        <dbReference type="Proteomes" id="UP000494165"/>
    </source>
</evidence>
<comment type="caution">
    <text evidence="2">The sequence shown here is derived from an EMBL/GenBank/DDBJ whole genome shotgun (WGS) entry which is preliminary data.</text>
</comment>
<evidence type="ECO:0000313" key="2">
    <source>
        <dbReference type="EMBL" id="CAB3379797.1"/>
    </source>
</evidence>
<accession>A0A8S1DI06</accession>
<feature type="compositionally biased region" description="Basic and acidic residues" evidence="1">
    <location>
        <begin position="103"/>
        <end position="119"/>
    </location>
</feature>
<gene>
    <name evidence="2" type="ORF">CLODIP_2_CD11562</name>
</gene>
<reference evidence="2 3" key="1">
    <citation type="submission" date="2020-04" db="EMBL/GenBank/DDBJ databases">
        <authorList>
            <person name="Alioto T."/>
            <person name="Alioto T."/>
            <person name="Gomez Garrido J."/>
        </authorList>
    </citation>
    <scope>NUCLEOTIDE SEQUENCE [LARGE SCALE GENOMIC DNA]</scope>
</reference>
<evidence type="ECO:0000256" key="1">
    <source>
        <dbReference type="SAM" id="MobiDB-lite"/>
    </source>
</evidence>
<protein>
    <submittedName>
        <fullName evidence="2">Uncharacterized protein</fullName>
    </submittedName>
</protein>
<sequence>MADDGNMSERINCELHNMLNSVKSIIGYCEDTMKKKLQTSKHHQAKCEAKSRRGWIFHADPSSSSTSSSARIEEAQKLHRSEEETPIDIKRYLGSELSLIRGQKSDDPAAAPPKHDEPKPGYSKAEMAEEPLKMLREMRKLEKMIRNAIISWNQNSHDATIQKAKSDFKLKNCFFRPS</sequence>
<dbReference type="AlphaFoldDB" id="A0A8S1DI06"/>
<feature type="region of interest" description="Disordered" evidence="1">
    <location>
        <begin position="58"/>
        <end position="86"/>
    </location>
</feature>
<name>A0A8S1DI06_9INSE</name>
<dbReference type="EMBL" id="CADEPI010000195">
    <property type="protein sequence ID" value="CAB3379797.1"/>
    <property type="molecule type" value="Genomic_DNA"/>
</dbReference>
<organism evidence="2 3">
    <name type="scientific">Cloeon dipterum</name>
    <dbReference type="NCBI Taxonomy" id="197152"/>
    <lineage>
        <taxon>Eukaryota</taxon>
        <taxon>Metazoa</taxon>
        <taxon>Ecdysozoa</taxon>
        <taxon>Arthropoda</taxon>
        <taxon>Hexapoda</taxon>
        <taxon>Insecta</taxon>
        <taxon>Pterygota</taxon>
        <taxon>Palaeoptera</taxon>
        <taxon>Ephemeroptera</taxon>
        <taxon>Pisciforma</taxon>
        <taxon>Baetidae</taxon>
        <taxon>Cloeon</taxon>
    </lineage>
</organism>
<proteinExistence type="predicted"/>
<feature type="region of interest" description="Disordered" evidence="1">
    <location>
        <begin position="101"/>
        <end position="127"/>
    </location>
</feature>
<dbReference type="Proteomes" id="UP000494165">
    <property type="component" value="Unassembled WGS sequence"/>
</dbReference>
<feature type="compositionally biased region" description="Basic and acidic residues" evidence="1">
    <location>
        <begin position="71"/>
        <end position="86"/>
    </location>
</feature>